<reference evidence="1 2" key="1">
    <citation type="submission" date="2016-11" db="EMBL/GenBank/DDBJ databases">
        <authorList>
            <person name="Jaros S."/>
            <person name="Januszkiewicz K."/>
            <person name="Wedrychowicz H."/>
        </authorList>
    </citation>
    <scope>NUCLEOTIDE SEQUENCE [LARGE SCALE GENOMIC DNA]</scope>
    <source>
        <strain evidence="1 2">Con a/3</strain>
    </source>
</reference>
<dbReference type="AlphaFoldDB" id="A0A1V3GC22"/>
<dbReference type="RefSeq" id="WP_077359979.1">
    <property type="nucleotide sequence ID" value="NZ_MQMF01000001.1"/>
</dbReference>
<dbReference type="Gene3D" id="3.10.28.10">
    <property type="entry name" value="Homing endonucleases"/>
    <property type="match status" value="1"/>
</dbReference>
<organism evidence="1 2">
    <name type="scientific">Fictibacillus arsenicus</name>
    <dbReference type="NCBI Taxonomy" id="255247"/>
    <lineage>
        <taxon>Bacteria</taxon>
        <taxon>Bacillati</taxon>
        <taxon>Bacillota</taxon>
        <taxon>Bacilli</taxon>
        <taxon>Bacillales</taxon>
        <taxon>Fictibacillaceae</taxon>
        <taxon>Fictibacillus</taxon>
    </lineage>
</organism>
<dbReference type="Proteomes" id="UP000188597">
    <property type="component" value="Unassembled WGS sequence"/>
</dbReference>
<dbReference type="SUPFAM" id="SSF55608">
    <property type="entry name" value="Homing endonucleases"/>
    <property type="match status" value="1"/>
</dbReference>
<proteinExistence type="predicted"/>
<name>A0A1V3GC22_9BACL</name>
<evidence type="ECO:0000313" key="2">
    <source>
        <dbReference type="Proteomes" id="UP000188597"/>
    </source>
</evidence>
<evidence type="ECO:0008006" key="3">
    <source>
        <dbReference type="Google" id="ProtNLM"/>
    </source>
</evidence>
<dbReference type="OrthoDB" id="2351986at2"/>
<sequence length="109" mass="12734">MEAELVEEINKILPSKVISMVIGKLLGDGNLTIEKNKRPRLRFSHKWQDKQWCEHSRNQLTTVLSFPPIKYRKVNGARVKDGFTEIYYAQSLTQPSPFVFYNLTSREPH</sequence>
<protein>
    <recommendedName>
        <fullName evidence="3">Homing endonuclease LAGLIDADG domain-containing protein</fullName>
    </recommendedName>
</protein>
<dbReference type="EMBL" id="MQMF01000001">
    <property type="protein sequence ID" value="OOE14394.1"/>
    <property type="molecule type" value="Genomic_DNA"/>
</dbReference>
<evidence type="ECO:0000313" key="1">
    <source>
        <dbReference type="EMBL" id="OOE14394.1"/>
    </source>
</evidence>
<gene>
    <name evidence="1" type="ORF">UN64_04160</name>
</gene>
<accession>A0A1V3GC22</accession>
<dbReference type="InterPro" id="IPR027434">
    <property type="entry name" value="Homing_endonucl"/>
</dbReference>
<comment type="caution">
    <text evidence="1">The sequence shown here is derived from an EMBL/GenBank/DDBJ whole genome shotgun (WGS) entry which is preliminary data.</text>
</comment>